<reference evidence="1" key="2">
    <citation type="submission" date="2023-06" db="EMBL/GenBank/DDBJ databases">
        <authorList>
            <person name="Ma L."/>
            <person name="Liu K.-W."/>
            <person name="Li Z."/>
            <person name="Hsiao Y.-Y."/>
            <person name="Qi Y."/>
            <person name="Fu T."/>
            <person name="Tang G."/>
            <person name="Zhang D."/>
            <person name="Sun W.-H."/>
            <person name="Liu D.-K."/>
            <person name="Li Y."/>
            <person name="Chen G.-Z."/>
            <person name="Liu X.-D."/>
            <person name="Liao X.-Y."/>
            <person name="Jiang Y.-T."/>
            <person name="Yu X."/>
            <person name="Hao Y."/>
            <person name="Huang J."/>
            <person name="Zhao X.-W."/>
            <person name="Ke S."/>
            <person name="Chen Y.-Y."/>
            <person name="Wu W.-L."/>
            <person name="Hsu J.-L."/>
            <person name="Lin Y.-F."/>
            <person name="Huang M.-D."/>
            <person name="Li C.-Y."/>
            <person name="Huang L."/>
            <person name="Wang Z.-W."/>
            <person name="Zhao X."/>
            <person name="Zhong W.-Y."/>
            <person name="Peng D.-H."/>
            <person name="Ahmad S."/>
            <person name="Lan S."/>
            <person name="Zhang J.-S."/>
            <person name="Tsai W.-C."/>
            <person name="Van De Peer Y."/>
            <person name="Liu Z.-J."/>
        </authorList>
    </citation>
    <scope>NUCLEOTIDE SEQUENCE</scope>
    <source>
        <strain evidence="1">CP</strain>
        <tissue evidence="1">Leaves</tissue>
    </source>
</reference>
<dbReference type="EMBL" id="JAUJYO010000011">
    <property type="protein sequence ID" value="KAK1304268.1"/>
    <property type="molecule type" value="Genomic_DNA"/>
</dbReference>
<keyword evidence="2" id="KW-1185">Reference proteome</keyword>
<dbReference type="Proteomes" id="UP001180020">
    <property type="component" value="Unassembled WGS sequence"/>
</dbReference>
<dbReference type="AlphaFoldDB" id="A0AAV9DVL9"/>
<evidence type="ECO:0000313" key="1">
    <source>
        <dbReference type="EMBL" id="KAK1304268.1"/>
    </source>
</evidence>
<dbReference type="PANTHER" id="PTHR48478">
    <property type="entry name" value="LECTIN-LIKE"/>
    <property type="match status" value="1"/>
</dbReference>
<reference evidence="1" key="1">
    <citation type="journal article" date="2023" name="Nat. Commun.">
        <title>Diploid and tetraploid genomes of Acorus and the evolution of monocots.</title>
        <authorList>
            <person name="Ma L."/>
            <person name="Liu K.W."/>
            <person name="Li Z."/>
            <person name="Hsiao Y.Y."/>
            <person name="Qi Y."/>
            <person name="Fu T."/>
            <person name="Tang G.D."/>
            <person name="Zhang D."/>
            <person name="Sun W.H."/>
            <person name="Liu D.K."/>
            <person name="Li Y."/>
            <person name="Chen G.Z."/>
            <person name="Liu X.D."/>
            <person name="Liao X.Y."/>
            <person name="Jiang Y.T."/>
            <person name="Yu X."/>
            <person name="Hao Y."/>
            <person name="Huang J."/>
            <person name="Zhao X.W."/>
            <person name="Ke S."/>
            <person name="Chen Y.Y."/>
            <person name="Wu W.L."/>
            <person name="Hsu J.L."/>
            <person name="Lin Y.F."/>
            <person name="Huang M.D."/>
            <person name="Li C.Y."/>
            <person name="Huang L."/>
            <person name="Wang Z.W."/>
            <person name="Zhao X."/>
            <person name="Zhong W.Y."/>
            <person name="Peng D.H."/>
            <person name="Ahmad S."/>
            <person name="Lan S."/>
            <person name="Zhang J.S."/>
            <person name="Tsai W.C."/>
            <person name="Van de Peer Y."/>
            <person name="Liu Z.J."/>
        </authorList>
    </citation>
    <scope>NUCLEOTIDE SEQUENCE</scope>
    <source>
        <strain evidence="1">CP</strain>
    </source>
</reference>
<dbReference type="InterPro" id="IPR052147">
    <property type="entry name" value="PP2-like/Lectin"/>
</dbReference>
<gene>
    <name evidence="1" type="ORF">QJS10_CPB11g01657</name>
</gene>
<accession>A0AAV9DVL9</accession>
<organism evidence="1 2">
    <name type="scientific">Acorus calamus</name>
    <name type="common">Sweet flag</name>
    <dbReference type="NCBI Taxonomy" id="4465"/>
    <lineage>
        <taxon>Eukaryota</taxon>
        <taxon>Viridiplantae</taxon>
        <taxon>Streptophyta</taxon>
        <taxon>Embryophyta</taxon>
        <taxon>Tracheophyta</taxon>
        <taxon>Spermatophyta</taxon>
        <taxon>Magnoliopsida</taxon>
        <taxon>Liliopsida</taxon>
        <taxon>Acoraceae</taxon>
        <taxon>Acorus</taxon>
    </lineage>
</organism>
<dbReference type="InterPro" id="IPR025886">
    <property type="entry name" value="PP2-like"/>
</dbReference>
<dbReference type="PANTHER" id="PTHR48478:SF1">
    <property type="entry name" value="LECTIN-LIKE"/>
    <property type="match status" value="1"/>
</dbReference>
<proteinExistence type="predicted"/>
<dbReference type="Pfam" id="PF14299">
    <property type="entry name" value="PP2"/>
    <property type="match status" value="1"/>
</dbReference>
<sequence length="85" mass="9506">MMKDSSYGWNAPVTLKLECPGGYKEHKESLKDKFKNEFSELLVGTFSTGKGMEGDIKFSMFECSAWKRGLVIKGAVIHPTKSVKD</sequence>
<dbReference type="GO" id="GO:0030246">
    <property type="term" value="F:carbohydrate binding"/>
    <property type="evidence" value="ECO:0007669"/>
    <property type="project" value="InterPro"/>
</dbReference>
<evidence type="ECO:0000313" key="2">
    <source>
        <dbReference type="Proteomes" id="UP001180020"/>
    </source>
</evidence>
<protein>
    <submittedName>
        <fullName evidence="1">Uncharacterized protein</fullName>
    </submittedName>
</protein>
<name>A0AAV9DVL9_ACOCL</name>
<comment type="caution">
    <text evidence="1">The sequence shown here is derived from an EMBL/GenBank/DDBJ whole genome shotgun (WGS) entry which is preliminary data.</text>
</comment>